<evidence type="ECO:0000256" key="2">
    <source>
        <dbReference type="ARBA" id="ARBA00023002"/>
    </source>
</evidence>
<dbReference type="EC" id="1.-.-.-" evidence="4"/>
<accession>A0AA43UD91</accession>
<dbReference type="AlphaFoldDB" id="A0AA43UD91"/>
<dbReference type="SUPFAM" id="SSF51735">
    <property type="entry name" value="NAD(P)-binding Rossmann-fold domains"/>
    <property type="match status" value="1"/>
</dbReference>
<dbReference type="EMBL" id="JAUNQW010000027">
    <property type="protein sequence ID" value="MDO5457823.1"/>
    <property type="molecule type" value="Genomic_DNA"/>
</dbReference>
<keyword evidence="5" id="KW-1185">Reference proteome</keyword>
<proteinExistence type="inferred from homology"/>
<comment type="caution">
    <text evidence="4">The sequence shown here is derived from an EMBL/GenBank/DDBJ whole genome shotgun (WGS) entry which is preliminary data.</text>
</comment>
<dbReference type="InterPro" id="IPR036291">
    <property type="entry name" value="NAD(P)-bd_dom_sf"/>
</dbReference>
<keyword evidence="2 4" id="KW-0560">Oxidoreductase</keyword>
<dbReference type="Proteomes" id="UP001171751">
    <property type="component" value="Unassembled WGS sequence"/>
</dbReference>
<organism evidence="4 5">
    <name type="scientific">Atopococcus tabaci</name>
    <dbReference type="NCBI Taxonomy" id="269774"/>
    <lineage>
        <taxon>Bacteria</taxon>
        <taxon>Bacillati</taxon>
        <taxon>Bacillota</taxon>
        <taxon>Bacilli</taxon>
        <taxon>Lactobacillales</taxon>
        <taxon>Carnobacteriaceae</taxon>
        <taxon>Atopococcus</taxon>
    </lineage>
</organism>
<name>A0AA43UD91_9LACT</name>
<evidence type="ECO:0000256" key="1">
    <source>
        <dbReference type="ARBA" id="ARBA00006484"/>
    </source>
</evidence>
<dbReference type="PANTHER" id="PTHR42901:SF1">
    <property type="entry name" value="ALCOHOL DEHYDROGENASE"/>
    <property type="match status" value="1"/>
</dbReference>
<comment type="similarity">
    <text evidence="1 3">Belongs to the short-chain dehydrogenases/reductases (SDR) family.</text>
</comment>
<protein>
    <submittedName>
        <fullName evidence="4">SDR family oxidoreductase</fullName>
        <ecNumber evidence="4">1.-.-.-</ecNumber>
    </submittedName>
</protein>
<evidence type="ECO:0000256" key="3">
    <source>
        <dbReference type="RuleBase" id="RU000363"/>
    </source>
</evidence>
<evidence type="ECO:0000313" key="5">
    <source>
        <dbReference type="Proteomes" id="UP001171751"/>
    </source>
</evidence>
<evidence type="ECO:0000313" key="4">
    <source>
        <dbReference type="EMBL" id="MDO5457823.1"/>
    </source>
</evidence>
<dbReference type="Gene3D" id="3.40.50.720">
    <property type="entry name" value="NAD(P)-binding Rossmann-like Domain"/>
    <property type="match status" value="1"/>
</dbReference>
<dbReference type="InterPro" id="IPR002347">
    <property type="entry name" value="SDR_fam"/>
</dbReference>
<dbReference type="PANTHER" id="PTHR42901">
    <property type="entry name" value="ALCOHOL DEHYDROGENASE"/>
    <property type="match status" value="1"/>
</dbReference>
<dbReference type="Pfam" id="PF00106">
    <property type="entry name" value="adh_short"/>
    <property type="match status" value="1"/>
</dbReference>
<dbReference type="PRINTS" id="PR00080">
    <property type="entry name" value="SDRFAMILY"/>
</dbReference>
<sequence>MRKTLKHVVITGAGSGLGASLARKYNKEGCHVSLLGRDHEKLEETAASFENSNYSIFTLDISSAEEVEKVFEKIVQEVQPIDRLINNAGVGYFERAEDLTASQIDEMIDINLKGTIFCTQAVLVSMKEADVGSIINVISTAGIEGKVTESGYCASKFGVRGFTESLVKELEETNIHINAVYMGGMDTPFWGEPEQENKNNGLMHPDDIADIIYENTKTRSNMNISDIIIKNH</sequence>
<reference evidence="4" key="1">
    <citation type="submission" date="2023-07" db="EMBL/GenBank/DDBJ databases">
        <title>Between Cages and Wild: Unraveling the Impact of Captivity on Animal Microbiomes and Antimicrobial Resistance.</title>
        <authorList>
            <person name="Schmartz G.P."/>
            <person name="Rehner J."/>
            <person name="Schuff M.J."/>
            <person name="Becker S.L."/>
            <person name="Kravczyk M."/>
            <person name="Gurevich A."/>
            <person name="Francke R."/>
            <person name="Mueller R."/>
            <person name="Keller V."/>
            <person name="Keller A."/>
        </authorList>
    </citation>
    <scope>NUCLEOTIDE SEQUENCE</scope>
    <source>
        <strain evidence="4">S39M_St_73</strain>
    </source>
</reference>
<dbReference type="CDD" id="cd05233">
    <property type="entry name" value="SDR_c"/>
    <property type="match status" value="1"/>
</dbReference>
<dbReference type="GO" id="GO:0016491">
    <property type="term" value="F:oxidoreductase activity"/>
    <property type="evidence" value="ECO:0007669"/>
    <property type="project" value="UniProtKB-KW"/>
</dbReference>
<gene>
    <name evidence="4" type="ORF">Q4F26_05690</name>
</gene>
<dbReference type="PRINTS" id="PR00081">
    <property type="entry name" value="GDHRDH"/>
</dbReference>